<evidence type="ECO:0000256" key="11">
    <source>
        <dbReference type="ARBA" id="ARBA00023098"/>
    </source>
</evidence>
<dbReference type="Gene3D" id="1.10.287.3610">
    <property type="match status" value="1"/>
</dbReference>
<dbReference type="CDD" id="cd14265">
    <property type="entry name" value="UDPK_IM_like"/>
    <property type="match status" value="1"/>
</dbReference>
<evidence type="ECO:0000256" key="17">
    <source>
        <dbReference type="PIRSR" id="PIRSR600829-3"/>
    </source>
</evidence>
<dbReference type="EMBL" id="POTQ01000005">
    <property type="protein sequence ID" value="PNV58292.1"/>
    <property type="molecule type" value="Genomic_DNA"/>
</dbReference>
<keyword evidence="14" id="KW-1208">Phospholipid metabolism</keyword>
<keyword evidence="18" id="KW-0460">Magnesium</keyword>
<feature type="binding site" evidence="17">
    <location>
        <position position="82"/>
    </location>
    <ligand>
        <name>ATP</name>
        <dbReference type="ChEBI" id="CHEBI:30616"/>
    </ligand>
</feature>
<evidence type="ECO:0000256" key="19">
    <source>
        <dbReference type="SAM" id="Phobius"/>
    </source>
</evidence>
<dbReference type="RefSeq" id="WP_003681724.1">
    <property type="nucleotide sequence ID" value="NZ_BJLV01000005.1"/>
</dbReference>
<dbReference type="EMBL" id="CP050919">
    <property type="protein sequence ID" value="QIX58471.1"/>
    <property type="molecule type" value="Genomic_DNA"/>
</dbReference>
<dbReference type="Proteomes" id="UP000466799">
    <property type="component" value="Unassembled WGS sequence"/>
</dbReference>
<evidence type="ECO:0000313" key="22">
    <source>
        <dbReference type="EMBL" id="PNV58292.1"/>
    </source>
</evidence>
<dbReference type="Proteomes" id="UP000503169">
    <property type="component" value="Chromosome"/>
</dbReference>
<feature type="binding site" evidence="16">
    <location>
        <position position="75"/>
    </location>
    <ligand>
        <name>substrate</name>
    </ligand>
</feature>
<evidence type="ECO:0000313" key="21">
    <source>
        <dbReference type="EMBL" id="MPQ36163.1"/>
    </source>
</evidence>
<protein>
    <submittedName>
        <fullName evidence="20">Diacylglycerol kinase</fullName>
    </submittedName>
    <submittedName>
        <fullName evidence="21">UDP kinase</fullName>
    </submittedName>
    <submittedName>
        <fullName evidence="23">Undecaprenol kinase</fullName>
        <ecNumber evidence="20 23">2.7.1.66</ecNumber>
    </submittedName>
</protein>
<feature type="binding site" evidence="17">
    <location>
        <begin position="101"/>
        <end position="102"/>
    </location>
    <ligand>
        <name>ATP</name>
        <dbReference type="ChEBI" id="CHEBI:30616"/>
    </ligand>
</feature>
<dbReference type="GeneID" id="83714776"/>
<evidence type="ECO:0000256" key="2">
    <source>
        <dbReference type="ARBA" id="ARBA00005967"/>
    </source>
</evidence>
<feature type="transmembrane region" description="Helical" evidence="19">
    <location>
        <begin position="39"/>
        <end position="56"/>
    </location>
</feature>
<evidence type="ECO:0000256" key="13">
    <source>
        <dbReference type="ARBA" id="ARBA00023209"/>
    </source>
</evidence>
<evidence type="ECO:0000256" key="4">
    <source>
        <dbReference type="ARBA" id="ARBA00022516"/>
    </source>
</evidence>
<feature type="transmembrane region" description="Helical" evidence="19">
    <location>
        <begin position="62"/>
        <end position="85"/>
    </location>
</feature>
<reference evidence="20 24" key="1">
    <citation type="submission" date="2016-09" db="EMBL/GenBank/DDBJ databases">
        <title>Genome Sequence of the Lactobacillus fermentum strain NCC2970 (CNCM I-5068).</title>
        <authorList>
            <person name="Barretto C."/>
            <person name="Ngom-Bru C."/>
            <person name="Genevaz A."/>
            <person name="Fournier C."/>
            <person name="Moine D."/>
            <person name="Kassam M."/>
            <person name="Iltis A."/>
            <person name="Sagory-Zalkind P."/>
            <person name="Faucherand G."/>
            <person name="Descombes P."/>
            <person name="Duboux S."/>
        </authorList>
    </citation>
    <scope>NUCLEOTIDE SEQUENCE [LARGE SCALE GENOMIC DNA]</scope>
    <source>
        <strain evidence="20 24">NCC2970</strain>
    </source>
</reference>
<keyword evidence="11" id="KW-0443">Lipid metabolism</keyword>
<dbReference type="GO" id="GO:0036433">
    <property type="term" value="F:di-trans, poly-cis-undecaprenol kinase activity"/>
    <property type="evidence" value="ECO:0007669"/>
    <property type="project" value="UniProtKB-EC"/>
</dbReference>
<keyword evidence="10 19" id="KW-1133">Transmembrane helix</keyword>
<keyword evidence="12 19" id="KW-0472">Membrane</keyword>
<reference evidence="21 26" key="3">
    <citation type="submission" date="2019-10" db="EMBL/GenBank/DDBJ databases">
        <title>Genome Sequencing and assembly of Lactobacillus fermentum I2, a lactic acid bacteria.</title>
        <authorList>
            <person name="Lopes L.S."/>
            <person name="Persinoti G.F."/>
            <person name="Riano-Pachon D.M."/>
            <person name="Labate C.A."/>
        </authorList>
    </citation>
    <scope>NUCLEOTIDE SEQUENCE [LARGE SCALE GENOMIC DNA]</scope>
    <source>
        <strain evidence="21 26">I2</strain>
    </source>
</reference>
<keyword evidence="3" id="KW-1003">Cell membrane</keyword>
<evidence type="ECO:0000256" key="12">
    <source>
        <dbReference type="ARBA" id="ARBA00023136"/>
    </source>
</evidence>
<evidence type="ECO:0000256" key="5">
    <source>
        <dbReference type="ARBA" id="ARBA00022679"/>
    </source>
</evidence>
<dbReference type="GO" id="GO:0046872">
    <property type="term" value="F:metal ion binding"/>
    <property type="evidence" value="ECO:0007669"/>
    <property type="project" value="UniProtKB-KW"/>
</dbReference>
<evidence type="ECO:0000256" key="14">
    <source>
        <dbReference type="ARBA" id="ARBA00023264"/>
    </source>
</evidence>
<evidence type="ECO:0000256" key="6">
    <source>
        <dbReference type="ARBA" id="ARBA00022692"/>
    </source>
</evidence>
<keyword evidence="18" id="KW-0479">Metal-binding</keyword>
<dbReference type="InterPro" id="IPR033717">
    <property type="entry name" value="UDPK"/>
</dbReference>
<feature type="binding site" evidence="18">
    <location>
        <position position="82"/>
    </location>
    <ligand>
        <name>a divalent metal cation</name>
        <dbReference type="ChEBI" id="CHEBI:60240"/>
    </ligand>
</feature>
<comment type="cofactor">
    <cofactor evidence="18">
        <name>Mg(2+)</name>
        <dbReference type="ChEBI" id="CHEBI:18420"/>
    </cofactor>
    <text evidence="18">Mn(2+), Zn(2+), Cd(2+) and Co(2+) support activity to lesser extents.</text>
</comment>
<evidence type="ECO:0000313" key="26">
    <source>
        <dbReference type="Proteomes" id="UP000466799"/>
    </source>
</evidence>
<keyword evidence="4" id="KW-0444">Lipid biosynthesis</keyword>
<keyword evidence="5 20" id="KW-0808">Transferase</keyword>
<gene>
    <name evidence="23" type="primary">dgkA</name>
    <name evidence="22" type="ORF">C1Y38_03970</name>
    <name evidence="21" type="ORF">GC247_09980</name>
    <name evidence="23" type="ORF">HCY95_00907</name>
    <name evidence="20" type="ORF">LACFE_CDS1716</name>
</gene>
<dbReference type="PATRIC" id="fig|1613.112.peg.1801"/>
<dbReference type="EMBL" id="CP017151">
    <property type="protein sequence ID" value="AOR75159.1"/>
    <property type="molecule type" value="Genomic_DNA"/>
</dbReference>
<reference evidence="23 27" key="4">
    <citation type="submission" date="2020-04" db="EMBL/GenBank/DDBJ databases">
        <title>Novel strain L. Fermentum HFD1 producer antibacterial peptides.</title>
        <authorList>
            <person name="Ozhegov G.D."/>
            <person name="Pavlova A.S."/>
            <person name="Zhuravleva D.E."/>
            <person name="Gogoleva N.V."/>
            <person name="Shagimardanova E.I."/>
            <person name="Markelova M.I."/>
            <person name="Yarullina D.R."/>
            <person name="Kayumov A.R."/>
        </authorList>
    </citation>
    <scope>NUCLEOTIDE SEQUENCE [LARGE SCALE GENOMIC DNA]</scope>
    <source>
        <strain evidence="23 27">HFD1</strain>
    </source>
</reference>
<dbReference type="InterPro" id="IPR036945">
    <property type="entry name" value="DAGK_sf"/>
</dbReference>
<keyword evidence="6 19" id="KW-0812">Transmembrane</keyword>
<evidence type="ECO:0000256" key="3">
    <source>
        <dbReference type="ARBA" id="ARBA00022475"/>
    </source>
</evidence>
<dbReference type="GO" id="GO:0005886">
    <property type="term" value="C:plasma membrane"/>
    <property type="evidence" value="ECO:0007669"/>
    <property type="project" value="UniProtKB-SubCell"/>
</dbReference>
<dbReference type="GO" id="GO:0005524">
    <property type="term" value="F:ATP binding"/>
    <property type="evidence" value="ECO:0007669"/>
    <property type="project" value="UniProtKB-KW"/>
</dbReference>
<organism evidence="20 24">
    <name type="scientific">Limosilactobacillus fermentum</name>
    <name type="common">Lactobacillus fermentum</name>
    <dbReference type="NCBI Taxonomy" id="1613"/>
    <lineage>
        <taxon>Bacteria</taxon>
        <taxon>Bacillati</taxon>
        <taxon>Bacillota</taxon>
        <taxon>Bacilli</taxon>
        <taxon>Lactobacillales</taxon>
        <taxon>Lactobacillaceae</taxon>
        <taxon>Limosilactobacillus</taxon>
    </lineage>
</organism>
<evidence type="ECO:0000256" key="16">
    <source>
        <dbReference type="PIRSR" id="PIRSR600829-2"/>
    </source>
</evidence>
<evidence type="ECO:0000313" key="27">
    <source>
        <dbReference type="Proteomes" id="UP000503169"/>
    </source>
</evidence>
<feature type="transmembrane region" description="Helical" evidence="19">
    <location>
        <begin position="106"/>
        <end position="128"/>
    </location>
</feature>
<accession>A0A0G9GDT5</accession>
<dbReference type="PANTHER" id="PTHR34299">
    <property type="entry name" value="DIACYLGLYCEROL KINASE"/>
    <property type="match status" value="1"/>
</dbReference>
<feature type="binding site" evidence="17">
    <location>
        <position position="34"/>
    </location>
    <ligand>
        <name>ATP</name>
        <dbReference type="ChEBI" id="CHEBI:30616"/>
    </ligand>
</feature>
<evidence type="ECO:0000256" key="10">
    <source>
        <dbReference type="ARBA" id="ARBA00022989"/>
    </source>
</evidence>
<feature type="binding site" evidence="18">
    <location>
        <position position="34"/>
    </location>
    <ligand>
        <name>a divalent metal cation</name>
        <dbReference type="ChEBI" id="CHEBI:60240"/>
    </ligand>
</feature>
<dbReference type="Proteomes" id="UP000094714">
    <property type="component" value="Chromosome"/>
</dbReference>
<keyword evidence="9 17" id="KW-0067">ATP-binding</keyword>
<dbReference type="Proteomes" id="UP000236514">
    <property type="component" value="Unassembled WGS sequence"/>
</dbReference>
<evidence type="ECO:0000256" key="7">
    <source>
        <dbReference type="ARBA" id="ARBA00022741"/>
    </source>
</evidence>
<dbReference type="PANTHER" id="PTHR34299:SF1">
    <property type="entry name" value="DIACYLGLYCEROL KINASE"/>
    <property type="match status" value="1"/>
</dbReference>
<evidence type="ECO:0000256" key="18">
    <source>
        <dbReference type="PIRSR" id="PIRSR600829-4"/>
    </source>
</evidence>
<dbReference type="Pfam" id="PF01219">
    <property type="entry name" value="DAGK_prokar"/>
    <property type="match status" value="1"/>
</dbReference>
<sequence length="132" mass="14565">MASDSAGKQTEKNHTFAQSLRHAWAGVCQVLKQERNMRFHLVAAVLAVICGWWLHISTVEWLWLALAIFTVISAEFTNTVVEALVDLIVRHHFDLNAKHAKDVAAGAVLCAASFAVVVGLLIFVPHLLKLLN</sequence>
<evidence type="ECO:0000313" key="25">
    <source>
        <dbReference type="Proteomes" id="UP000236514"/>
    </source>
</evidence>
<evidence type="ECO:0000256" key="15">
    <source>
        <dbReference type="PIRSR" id="PIRSR600829-1"/>
    </source>
</evidence>
<evidence type="ECO:0000256" key="1">
    <source>
        <dbReference type="ARBA" id="ARBA00004651"/>
    </source>
</evidence>
<evidence type="ECO:0000313" key="24">
    <source>
        <dbReference type="Proteomes" id="UP000094714"/>
    </source>
</evidence>
<dbReference type="EC" id="2.7.1.66" evidence="20 23"/>
<dbReference type="AlphaFoldDB" id="A0A0G9GDT5"/>
<dbReference type="GO" id="GO:0008654">
    <property type="term" value="P:phospholipid biosynthetic process"/>
    <property type="evidence" value="ECO:0007669"/>
    <property type="project" value="UniProtKB-KW"/>
</dbReference>
<evidence type="ECO:0000256" key="9">
    <source>
        <dbReference type="ARBA" id="ARBA00022840"/>
    </source>
</evidence>
<dbReference type="InterPro" id="IPR000829">
    <property type="entry name" value="DAGK"/>
</dbReference>
<feature type="active site" description="Proton acceptor" evidence="15">
    <location>
        <position position="75"/>
    </location>
</feature>
<evidence type="ECO:0000313" key="23">
    <source>
        <dbReference type="EMBL" id="QIX58471.1"/>
    </source>
</evidence>
<reference evidence="22 25" key="2">
    <citation type="submission" date="2018-01" db="EMBL/GenBank/DDBJ databases">
        <title>Draft genome sequence of the feruloyl esterase-producing strain Lactobacillus fermentum CRL 1446, isolated from artisanal goat milk cheese.</title>
        <authorList>
            <person name="Abeijon Mukdsi M.C."/>
            <person name="Saavedra L."/>
            <person name="Gauffin Cano M.P."/>
            <person name="Hebert E.M."/>
            <person name="Medina R.B."/>
        </authorList>
    </citation>
    <scope>NUCLEOTIDE SEQUENCE [LARGE SCALE GENOMIC DNA]</scope>
    <source>
        <strain evidence="22 25">CRL 1446</strain>
    </source>
</reference>
<name>A0A0G9GDT5_LIMFE</name>
<evidence type="ECO:0000313" key="20">
    <source>
        <dbReference type="EMBL" id="AOR75159.1"/>
    </source>
</evidence>
<keyword evidence="8 20" id="KW-0418">Kinase</keyword>
<evidence type="ECO:0000256" key="8">
    <source>
        <dbReference type="ARBA" id="ARBA00022777"/>
    </source>
</evidence>
<proteinExistence type="inferred from homology"/>
<keyword evidence="7 17" id="KW-0547">Nucleotide-binding</keyword>
<dbReference type="EMBL" id="WHJL01000140">
    <property type="protein sequence ID" value="MPQ36163.1"/>
    <property type="molecule type" value="Genomic_DNA"/>
</dbReference>
<comment type="similarity">
    <text evidence="2">Belongs to the bacterial diacylglycerol kinase family.</text>
</comment>
<comment type="subcellular location">
    <subcellularLocation>
        <location evidence="1">Cell membrane</location>
        <topology evidence="1">Multi-pass membrane protein</topology>
    </subcellularLocation>
</comment>
<keyword evidence="13" id="KW-0594">Phospholipid biosynthesis</keyword>